<evidence type="ECO:0000256" key="5">
    <source>
        <dbReference type="ARBA" id="ARBA00023136"/>
    </source>
</evidence>
<accession>A0A0C1ZPM7</accession>
<dbReference type="AlphaFoldDB" id="A0A0C1ZPM7"/>
<protein>
    <submittedName>
        <fullName evidence="8">Biotin synthase</fullName>
    </submittedName>
</protein>
<dbReference type="Proteomes" id="UP000031586">
    <property type="component" value="Unassembled WGS sequence"/>
</dbReference>
<organism evidence="8 9">
    <name type="scientific">Vibrio owensii CAIM 1854 = LMG 25443</name>
    <dbReference type="NCBI Taxonomy" id="1229493"/>
    <lineage>
        <taxon>Bacteria</taxon>
        <taxon>Pseudomonadati</taxon>
        <taxon>Pseudomonadota</taxon>
        <taxon>Gammaproteobacteria</taxon>
        <taxon>Vibrionales</taxon>
        <taxon>Vibrionaceae</taxon>
        <taxon>Vibrio</taxon>
    </lineage>
</organism>
<keyword evidence="2" id="KW-1003">Cell membrane</keyword>
<comment type="subcellular location">
    <subcellularLocation>
        <location evidence="1">Cell membrane</location>
        <topology evidence="1">Multi-pass membrane protein</topology>
    </subcellularLocation>
</comment>
<feature type="transmembrane region" description="Helical" evidence="6">
    <location>
        <begin position="255"/>
        <end position="277"/>
    </location>
</feature>
<feature type="transmembrane region" description="Helical" evidence="6">
    <location>
        <begin position="79"/>
        <end position="97"/>
    </location>
</feature>
<evidence type="ECO:0000256" key="2">
    <source>
        <dbReference type="ARBA" id="ARBA00022475"/>
    </source>
</evidence>
<keyword evidence="3 6" id="KW-0812">Transmembrane</keyword>
<evidence type="ECO:0000313" key="9">
    <source>
        <dbReference type="Proteomes" id="UP000031586"/>
    </source>
</evidence>
<dbReference type="Pfam" id="PF00482">
    <property type="entry name" value="T2SSF"/>
    <property type="match status" value="1"/>
</dbReference>
<feature type="domain" description="Type II secretion system protein GspF" evidence="7">
    <location>
        <begin position="143"/>
        <end position="270"/>
    </location>
</feature>
<keyword evidence="4 6" id="KW-1133">Transmembrane helix</keyword>
<evidence type="ECO:0000256" key="1">
    <source>
        <dbReference type="ARBA" id="ARBA00004651"/>
    </source>
</evidence>
<evidence type="ECO:0000256" key="6">
    <source>
        <dbReference type="SAM" id="Phobius"/>
    </source>
</evidence>
<dbReference type="EMBL" id="JPRD01000003">
    <property type="protein sequence ID" value="KIF54886.1"/>
    <property type="molecule type" value="Genomic_DNA"/>
</dbReference>
<evidence type="ECO:0000313" key="8">
    <source>
        <dbReference type="EMBL" id="KIF54886.1"/>
    </source>
</evidence>
<dbReference type="PATRIC" id="fig|1229493.5.peg.2809"/>
<comment type="caution">
    <text evidence="8">The sequence shown here is derived from an EMBL/GenBank/DDBJ whole genome shotgun (WGS) entry which is preliminary data.</text>
</comment>
<dbReference type="GO" id="GO:0005886">
    <property type="term" value="C:plasma membrane"/>
    <property type="evidence" value="ECO:0007669"/>
    <property type="project" value="UniProtKB-SubCell"/>
</dbReference>
<proteinExistence type="predicted"/>
<evidence type="ECO:0000256" key="4">
    <source>
        <dbReference type="ARBA" id="ARBA00022989"/>
    </source>
</evidence>
<evidence type="ECO:0000256" key="3">
    <source>
        <dbReference type="ARBA" id="ARBA00022692"/>
    </source>
</evidence>
<feature type="transmembrane region" description="Helical" evidence="6">
    <location>
        <begin position="103"/>
        <end position="124"/>
    </location>
</feature>
<feature type="transmembrane region" description="Helical" evidence="6">
    <location>
        <begin position="6"/>
        <end position="23"/>
    </location>
</feature>
<dbReference type="PANTHER" id="PTHR35007">
    <property type="entry name" value="INTEGRAL MEMBRANE PROTEIN-RELATED"/>
    <property type="match status" value="1"/>
</dbReference>
<dbReference type="InterPro" id="IPR018076">
    <property type="entry name" value="T2SS_GspF_dom"/>
</dbReference>
<reference evidence="8 9" key="1">
    <citation type="submission" date="2014-07" db="EMBL/GenBank/DDBJ databases">
        <title>Unique and conserved regions in Vibrio harveyi and related species in comparison with the shrimp pathogen Vibrio harveyi CAIM 1792.</title>
        <authorList>
            <person name="Espinoza-Valles I."/>
            <person name="Vora G."/>
            <person name="Leekitcharoenphon P."/>
            <person name="Ussery D."/>
            <person name="Hoj L."/>
            <person name="Gomez-Gil B."/>
        </authorList>
    </citation>
    <scope>NUCLEOTIDE SEQUENCE [LARGE SCALE GENOMIC DNA]</scope>
    <source>
        <strain evidence="9">CAIM 1854 / LMG 25443</strain>
    </source>
</reference>
<gene>
    <name evidence="8" type="ORF">H735_00655</name>
</gene>
<sequence length="286" mass="32640">MILSLSILLIIFSLSFLVYDYYFTRKKELVLSKYLKYGKKQPTKKKIDSFIVKFGEGNKKDLEQKLLNAGYYNKDLAKYYFPLKAVLFLLVIVFIWLLDMALINKLLISIIAVIGIIIVPDLLLEMRKRMLVRKVSKNLPYVLDIMSVCVQTGMTIEASFAYLAQELKIFDKDLCYQINKTSEAGKVHGIEKALHDLSVRLPAPEINSFVLTIIQNLHYGASVANVLSDLAEDMRRIQLLEIEEKMGKLSAKMSVPLILLIMFPIVIFILAPGFLQIDFTSFRGGK</sequence>
<dbReference type="PANTHER" id="PTHR35007:SF2">
    <property type="entry name" value="PILUS ASSEMBLE PROTEIN"/>
    <property type="match status" value="1"/>
</dbReference>
<dbReference type="RefSeq" id="WP_020193922.1">
    <property type="nucleotide sequence ID" value="NZ_BAOH01000001.1"/>
</dbReference>
<evidence type="ECO:0000259" key="7">
    <source>
        <dbReference type="Pfam" id="PF00482"/>
    </source>
</evidence>
<name>A0A0C1ZPM7_9VIBR</name>
<keyword evidence="5 6" id="KW-0472">Membrane</keyword>